<feature type="transmembrane region" description="Helical" evidence="6">
    <location>
        <begin position="346"/>
        <end position="364"/>
    </location>
</feature>
<dbReference type="Pfam" id="PF13520">
    <property type="entry name" value="AA_permease_2"/>
    <property type="match status" value="1"/>
</dbReference>
<feature type="transmembrane region" description="Helical" evidence="6">
    <location>
        <begin position="320"/>
        <end position="339"/>
    </location>
</feature>
<sequence length="394" mass="39946">MTKRGGKLGFNAAWSMAVGGMIGGGIFATLGVVIAVAGKLAWLSFVIGGLIALATGYSYARLTQDFDCAGGAFAFLRRVGAERAARVTVWALMLGYTLTVSVYAFTFGAYLAHAVGGPSWLPQVAALLAIFVLAGVNLKGVGESATVEIVAVWGKLAILFGLAFIGLLRWAPERMAAADSSGSGISGAIVGAATVFMAYEGFQLLAYDYDDMEDGKALIGKAMLWAIVTTIAIYVLVTLGTAMLVGADAIIAKKEVALADAGRAAAGTAGLIAVTIAAVFSTASAINATIFSTARLGKEAEAEGELPAIFGKTDSEGVPWAGVLIVAVVAAVLAVFGGLSQLVQGASFVFLAVFAVVNVVAVRHGVAHPAIAYTGALGAVAAILLLALHLAGII</sequence>
<gene>
    <name evidence="7" type="ORF">GCM10010923_09040</name>
</gene>
<keyword evidence="2" id="KW-1003">Cell membrane</keyword>
<dbReference type="PANTHER" id="PTHR42770">
    <property type="entry name" value="AMINO ACID TRANSPORTER-RELATED"/>
    <property type="match status" value="1"/>
</dbReference>
<dbReference type="Proteomes" id="UP000603317">
    <property type="component" value="Unassembled WGS sequence"/>
</dbReference>
<evidence type="ECO:0000256" key="1">
    <source>
        <dbReference type="ARBA" id="ARBA00004651"/>
    </source>
</evidence>
<comment type="subcellular location">
    <subcellularLocation>
        <location evidence="1">Cell membrane</location>
        <topology evidence="1">Multi-pass membrane protein</topology>
    </subcellularLocation>
</comment>
<comment type="caution">
    <text evidence="7">The sequence shown here is derived from an EMBL/GenBank/DDBJ whole genome shotgun (WGS) entry which is preliminary data.</text>
</comment>
<evidence type="ECO:0000256" key="6">
    <source>
        <dbReference type="SAM" id="Phobius"/>
    </source>
</evidence>
<feature type="transmembrane region" description="Helical" evidence="6">
    <location>
        <begin position="150"/>
        <end position="171"/>
    </location>
</feature>
<dbReference type="PIRSF" id="PIRSF006060">
    <property type="entry name" value="AA_transporter"/>
    <property type="match status" value="1"/>
</dbReference>
<feature type="transmembrane region" description="Helical" evidence="6">
    <location>
        <begin position="264"/>
        <end position="286"/>
    </location>
</feature>
<dbReference type="Gene3D" id="1.20.1740.10">
    <property type="entry name" value="Amino acid/polyamine transporter I"/>
    <property type="match status" value="1"/>
</dbReference>
<dbReference type="PANTHER" id="PTHR42770:SF11">
    <property type="entry name" value="INNER MEMBRANE TRANSPORT PROTEIN YBAT"/>
    <property type="match status" value="1"/>
</dbReference>
<feature type="transmembrane region" description="Helical" evidence="6">
    <location>
        <begin position="183"/>
        <end position="202"/>
    </location>
</feature>
<keyword evidence="3 6" id="KW-0812">Transmembrane</keyword>
<feature type="transmembrane region" description="Helical" evidence="6">
    <location>
        <begin position="87"/>
        <end position="112"/>
    </location>
</feature>
<evidence type="ECO:0000313" key="8">
    <source>
        <dbReference type="Proteomes" id="UP000603317"/>
    </source>
</evidence>
<keyword evidence="5 6" id="KW-0472">Membrane</keyword>
<accession>A0ABQ1F7I1</accession>
<feature type="transmembrane region" description="Helical" evidence="6">
    <location>
        <begin position="370"/>
        <end position="391"/>
    </location>
</feature>
<organism evidence="7 8">
    <name type="scientific">Blastomonas marina</name>
    <dbReference type="NCBI Taxonomy" id="1867408"/>
    <lineage>
        <taxon>Bacteria</taxon>
        <taxon>Pseudomonadati</taxon>
        <taxon>Pseudomonadota</taxon>
        <taxon>Alphaproteobacteria</taxon>
        <taxon>Sphingomonadales</taxon>
        <taxon>Sphingomonadaceae</taxon>
        <taxon>Blastomonas</taxon>
    </lineage>
</organism>
<evidence type="ECO:0000256" key="4">
    <source>
        <dbReference type="ARBA" id="ARBA00022989"/>
    </source>
</evidence>
<feature type="transmembrane region" description="Helical" evidence="6">
    <location>
        <begin position="40"/>
        <end position="60"/>
    </location>
</feature>
<evidence type="ECO:0008006" key="9">
    <source>
        <dbReference type="Google" id="ProtNLM"/>
    </source>
</evidence>
<evidence type="ECO:0000313" key="7">
    <source>
        <dbReference type="EMBL" id="GGA02471.1"/>
    </source>
</evidence>
<name>A0ABQ1F7I1_9SPHN</name>
<dbReference type="RefSeq" id="WP_229658082.1">
    <property type="nucleotide sequence ID" value="NZ_BMID01000001.1"/>
</dbReference>
<dbReference type="EMBL" id="BMID01000001">
    <property type="protein sequence ID" value="GGA02471.1"/>
    <property type="molecule type" value="Genomic_DNA"/>
</dbReference>
<keyword evidence="8" id="KW-1185">Reference proteome</keyword>
<feature type="transmembrane region" description="Helical" evidence="6">
    <location>
        <begin position="222"/>
        <end position="252"/>
    </location>
</feature>
<evidence type="ECO:0000256" key="5">
    <source>
        <dbReference type="ARBA" id="ARBA00023136"/>
    </source>
</evidence>
<protein>
    <recommendedName>
        <fullName evidence="9">Amino acid permease</fullName>
    </recommendedName>
</protein>
<keyword evidence="4 6" id="KW-1133">Transmembrane helix</keyword>
<evidence type="ECO:0000256" key="2">
    <source>
        <dbReference type="ARBA" id="ARBA00022475"/>
    </source>
</evidence>
<dbReference type="InterPro" id="IPR002293">
    <property type="entry name" value="AA/rel_permease1"/>
</dbReference>
<feature type="transmembrane region" description="Helical" evidence="6">
    <location>
        <begin position="12"/>
        <end position="33"/>
    </location>
</feature>
<evidence type="ECO:0000256" key="3">
    <source>
        <dbReference type="ARBA" id="ARBA00022692"/>
    </source>
</evidence>
<reference evidence="8" key="1">
    <citation type="journal article" date="2019" name="Int. J. Syst. Evol. Microbiol.">
        <title>The Global Catalogue of Microorganisms (GCM) 10K type strain sequencing project: providing services to taxonomists for standard genome sequencing and annotation.</title>
        <authorList>
            <consortium name="The Broad Institute Genomics Platform"/>
            <consortium name="The Broad Institute Genome Sequencing Center for Infectious Disease"/>
            <person name="Wu L."/>
            <person name="Ma J."/>
        </authorList>
    </citation>
    <scope>NUCLEOTIDE SEQUENCE [LARGE SCALE GENOMIC DNA]</scope>
    <source>
        <strain evidence="8">CGMCC 1.15297</strain>
    </source>
</reference>
<dbReference type="InterPro" id="IPR050367">
    <property type="entry name" value="APC_superfamily"/>
</dbReference>
<proteinExistence type="predicted"/>